<keyword evidence="4" id="KW-1185">Reference proteome</keyword>
<feature type="transmembrane region" description="Helical" evidence="2">
    <location>
        <begin position="424"/>
        <end position="446"/>
    </location>
</feature>
<comment type="caution">
    <text evidence="3">The sequence shown here is derived from an EMBL/GenBank/DDBJ whole genome shotgun (WGS) entry which is preliminary data.</text>
</comment>
<feature type="compositionally biased region" description="Basic and acidic residues" evidence="1">
    <location>
        <begin position="284"/>
        <end position="299"/>
    </location>
</feature>
<feature type="transmembrane region" description="Helical" evidence="2">
    <location>
        <begin position="164"/>
        <end position="188"/>
    </location>
</feature>
<dbReference type="Proteomes" id="UP000827092">
    <property type="component" value="Unassembled WGS sequence"/>
</dbReference>
<dbReference type="PANTHER" id="PTHR20765">
    <property type="entry name" value="SOLUTE CARRIER FAMILY 43 MEMBER 3-RELATED"/>
    <property type="match status" value="1"/>
</dbReference>
<keyword evidence="2" id="KW-0472">Membrane</keyword>
<dbReference type="Pfam" id="PF07690">
    <property type="entry name" value="MFS_1"/>
    <property type="match status" value="1"/>
</dbReference>
<proteinExistence type="predicted"/>
<keyword evidence="2" id="KW-1133">Transmembrane helix</keyword>
<accession>A0AAV6VQL0</accession>
<feature type="transmembrane region" description="Helical" evidence="2">
    <location>
        <begin position="488"/>
        <end position="511"/>
    </location>
</feature>
<feature type="transmembrane region" description="Helical" evidence="2">
    <location>
        <begin position="7"/>
        <end position="30"/>
    </location>
</feature>
<protein>
    <recommendedName>
        <fullName evidence="5">Solute carrier family 43 member 3</fullName>
    </recommendedName>
</protein>
<evidence type="ECO:0000313" key="3">
    <source>
        <dbReference type="EMBL" id="KAG8198508.1"/>
    </source>
</evidence>
<keyword evidence="2" id="KW-0812">Transmembrane</keyword>
<dbReference type="SUPFAM" id="SSF103473">
    <property type="entry name" value="MFS general substrate transporter"/>
    <property type="match status" value="1"/>
</dbReference>
<feature type="transmembrane region" description="Helical" evidence="2">
    <location>
        <begin position="194"/>
        <end position="216"/>
    </location>
</feature>
<organism evidence="3 4">
    <name type="scientific">Oedothorax gibbosus</name>
    <dbReference type="NCBI Taxonomy" id="931172"/>
    <lineage>
        <taxon>Eukaryota</taxon>
        <taxon>Metazoa</taxon>
        <taxon>Ecdysozoa</taxon>
        <taxon>Arthropoda</taxon>
        <taxon>Chelicerata</taxon>
        <taxon>Arachnida</taxon>
        <taxon>Araneae</taxon>
        <taxon>Araneomorphae</taxon>
        <taxon>Entelegynae</taxon>
        <taxon>Araneoidea</taxon>
        <taxon>Linyphiidae</taxon>
        <taxon>Erigoninae</taxon>
        <taxon>Oedothorax</taxon>
    </lineage>
</organism>
<dbReference type="InterPro" id="IPR027197">
    <property type="entry name" value="SLC43A3"/>
</dbReference>
<dbReference type="PANTHER" id="PTHR20765:SF1">
    <property type="entry name" value="EQUILIBRATIVE NUCLEOBASE TRANSPORTER 1"/>
    <property type="match status" value="1"/>
</dbReference>
<dbReference type="GO" id="GO:0022857">
    <property type="term" value="F:transmembrane transporter activity"/>
    <property type="evidence" value="ECO:0007669"/>
    <property type="project" value="InterPro"/>
</dbReference>
<feature type="region of interest" description="Disordered" evidence="1">
    <location>
        <begin position="256"/>
        <end position="299"/>
    </location>
</feature>
<dbReference type="InterPro" id="IPR011701">
    <property type="entry name" value="MFS"/>
</dbReference>
<feature type="transmembrane region" description="Helical" evidence="2">
    <location>
        <begin position="350"/>
        <end position="373"/>
    </location>
</feature>
<evidence type="ECO:0000313" key="4">
    <source>
        <dbReference type="Proteomes" id="UP000827092"/>
    </source>
</evidence>
<feature type="transmembrane region" description="Helical" evidence="2">
    <location>
        <begin position="318"/>
        <end position="338"/>
    </location>
</feature>
<feature type="transmembrane region" description="Helical" evidence="2">
    <location>
        <begin position="133"/>
        <end position="152"/>
    </location>
</feature>
<feature type="transmembrane region" description="Helical" evidence="2">
    <location>
        <begin position="77"/>
        <end position="98"/>
    </location>
</feature>
<dbReference type="Gene3D" id="1.20.1250.20">
    <property type="entry name" value="MFS general substrate transporter like domains"/>
    <property type="match status" value="1"/>
</dbReference>
<name>A0AAV6VQL0_9ARAC</name>
<dbReference type="EMBL" id="JAFNEN010000039">
    <property type="protein sequence ID" value="KAG8198508.1"/>
    <property type="molecule type" value="Genomic_DNA"/>
</dbReference>
<reference evidence="3 4" key="1">
    <citation type="journal article" date="2022" name="Nat. Ecol. Evol.">
        <title>A masculinizing supergene underlies an exaggerated male reproductive morph in a spider.</title>
        <authorList>
            <person name="Hendrickx F."/>
            <person name="De Corte Z."/>
            <person name="Sonet G."/>
            <person name="Van Belleghem S.M."/>
            <person name="Kostlbacher S."/>
            <person name="Vangestel C."/>
        </authorList>
    </citation>
    <scope>NUCLEOTIDE SEQUENCE [LARGE SCALE GENOMIC DNA]</scope>
    <source>
        <strain evidence="3">W744_W776</strain>
    </source>
</reference>
<gene>
    <name evidence="3" type="ORF">JTE90_017373</name>
</gene>
<evidence type="ECO:0000256" key="2">
    <source>
        <dbReference type="SAM" id="Phobius"/>
    </source>
</evidence>
<evidence type="ECO:0000256" key="1">
    <source>
        <dbReference type="SAM" id="MobiDB-lite"/>
    </source>
</evidence>
<sequence length="525" mass="59207">MRQSTRYFILWYGLFETFVFTGNIFGWTALHYMLRQEGIYEHLCDNSTLGTAYPNVTNTAELKQVSPPRTCDRQDSLLNLAYTVGSFCMGSTSFVWGFLLDTWGLRNVRLIINGLITSGCILLSLTIRETSFLLFPSLILICVAGVPLRLANMQIADLFPEHRSTIITLYSGAFTASASVFVFIKYGFDAGLPWEWACFLLVVLSALMLPVTLFVLPADSFLPGTPKGLFTGKQEKEVTSVAPCVWGTFTYIPEDPPPPPYTSSLRKSAKGKKESNSTPSQKNSGREEPSQDEKGALEETRPSLRESFFSASYMLHQYWFCWILLYTIIYVGTLHLWAERTTTDRSEDSLFSEIYGICQVTGLFLAPIAGVFMDWSIRGVAKGDSDPNTRLLRVLRSCFWPMFLTTLLEVAAQVCKFFDHRYAIYVSIVAVTLLRAFFISIGTAYLRIRFPAEHFNKLLGIMSTFSAIASLFQFPLFLWESSSLDNVLYVNIFDSICLAIALIHPILLIVTPAQKYFLKRKNTSS</sequence>
<dbReference type="InterPro" id="IPR036259">
    <property type="entry name" value="MFS_trans_sf"/>
</dbReference>
<evidence type="ECO:0008006" key="5">
    <source>
        <dbReference type="Google" id="ProtNLM"/>
    </source>
</evidence>
<feature type="transmembrane region" description="Helical" evidence="2">
    <location>
        <begin position="458"/>
        <end position="476"/>
    </location>
</feature>
<dbReference type="AlphaFoldDB" id="A0AAV6VQL0"/>